<name>A0A6J6NMU1_9ZZZZ</name>
<organism evidence="1">
    <name type="scientific">freshwater metagenome</name>
    <dbReference type="NCBI Taxonomy" id="449393"/>
    <lineage>
        <taxon>unclassified sequences</taxon>
        <taxon>metagenomes</taxon>
        <taxon>ecological metagenomes</taxon>
    </lineage>
</organism>
<sequence>MAIVHIGLGKTATTALQKRVFPELVKFGLISAYNPKNLMRLLYLKRLTELTTEQSAELAKLVKANKDAVISFEGLVDWNPVNWKQARDENLATFGKDATILLTIREPRGYLTSVYQQVVAEGHVVEPKNFFVSSELASLAASANRRGMLEYFDQQHFDMAKLADLYREKFSRVIVVAMPQLGTMNFLDAFCSIDEASRAVVQKNFNTLEPNNRSFSRLAMSLTLRRERLLNSLGIRSQSTHDFDIRALENFTKPIAEPIGKPAARRSALKRLKRKAWVWSKRLRRWRYLMQVVVNRGFVYKKYELPPGILNESVIKKNLEFYNEVLAAKDGYLVLGRLNGRNRKS</sequence>
<accession>A0A6J6NMU1</accession>
<gene>
    <name evidence="1" type="ORF">UFOPK2370_00765</name>
</gene>
<evidence type="ECO:0000313" key="1">
    <source>
        <dbReference type="EMBL" id="CAB4688041.1"/>
    </source>
</evidence>
<protein>
    <submittedName>
        <fullName evidence="1">Unannotated protein</fullName>
    </submittedName>
</protein>
<proteinExistence type="predicted"/>
<dbReference type="AlphaFoldDB" id="A0A6J6NMU1"/>
<reference evidence="1" key="1">
    <citation type="submission" date="2020-05" db="EMBL/GenBank/DDBJ databases">
        <authorList>
            <person name="Chiriac C."/>
            <person name="Salcher M."/>
            <person name="Ghai R."/>
            <person name="Kavagutti S V."/>
        </authorList>
    </citation>
    <scope>NUCLEOTIDE SEQUENCE</scope>
</reference>
<dbReference type="EMBL" id="CAEZXK010000017">
    <property type="protein sequence ID" value="CAB4688041.1"/>
    <property type="molecule type" value="Genomic_DNA"/>
</dbReference>